<dbReference type="PATRIC" id="fig|1187852.3.peg.2057"/>
<dbReference type="InterPro" id="IPR002524">
    <property type="entry name" value="Cation_efflux"/>
</dbReference>
<dbReference type="EMBL" id="LABZ01000171">
    <property type="protein sequence ID" value="KMO35002.1"/>
    <property type="molecule type" value="Genomic_DNA"/>
</dbReference>
<comment type="caution">
    <text evidence="13">The sequence shown here is derived from an EMBL/GenBank/DDBJ whole genome shotgun (WGS) entry which is preliminary data.</text>
</comment>
<evidence type="ECO:0000256" key="8">
    <source>
        <dbReference type="ARBA" id="ARBA00023136"/>
    </source>
</evidence>
<dbReference type="PANTHER" id="PTHR11562:SF17">
    <property type="entry name" value="RE54080P-RELATED"/>
    <property type="match status" value="1"/>
</dbReference>
<organism evidence="13 14">
    <name type="scientific">Methylobacterium tarhaniae</name>
    <dbReference type="NCBI Taxonomy" id="1187852"/>
    <lineage>
        <taxon>Bacteria</taxon>
        <taxon>Pseudomonadati</taxon>
        <taxon>Pseudomonadota</taxon>
        <taxon>Alphaproteobacteria</taxon>
        <taxon>Hyphomicrobiales</taxon>
        <taxon>Methylobacteriaceae</taxon>
        <taxon>Methylobacterium</taxon>
    </lineage>
</organism>
<dbReference type="Gene3D" id="1.20.1510.10">
    <property type="entry name" value="Cation efflux protein transmembrane domain"/>
    <property type="match status" value="1"/>
</dbReference>
<sequence>MGQHHDHAHDHDGHDHAHHDHGHHHHGPGHVHAPARFGRAFAIGIALNAGFVLIEGAYGVLTDSVALLADAGHNLSDVLGLVVAWAAATLGQRQPTARFTYGLRSSSILAALFNAVFLLVAVGAIAWEAVQRFHEPAPVPGLTITIVALIGIAVNGVTAWLFASGRKDDLNVRGAYLHMLADAAVSAGVVVAGLVIMATGWTWIDPVTSLVIVAVIVAGTWGLLRDSVVLSLDAVPPGIDPAEVRRCLAEHPGVAEVHDLHVWPMSTTETALTAHLVMPEGHPGNAFLNDCAGLLRRRFGIAHVTLQVELAGGPACALAPDHVV</sequence>
<dbReference type="GO" id="GO:0005385">
    <property type="term" value="F:zinc ion transmembrane transporter activity"/>
    <property type="evidence" value="ECO:0007669"/>
    <property type="project" value="TreeGrafter"/>
</dbReference>
<dbReference type="InterPro" id="IPR027470">
    <property type="entry name" value="Cation_efflux_CTD"/>
</dbReference>
<evidence type="ECO:0000256" key="2">
    <source>
        <dbReference type="ARBA" id="ARBA00008873"/>
    </source>
</evidence>
<dbReference type="OrthoDB" id="9809646at2"/>
<name>A0A0J6SN06_9HYPH</name>
<keyword evidence="14" id="KW-1185">Reference proteome</keyword>
<dbReference type="Pfam" id="PF16916">
    <property type="entry name" value="ZT_dimer"/>
    <property type="match status" value="1"/>
</dbReference>
<evidence type="ECO:0000256" key="3">
    <source>
        <dbReference type="ARBA" id="ARBA00022448"/>
    </source>
</evidence>
<feature type="compositionally biased region" description="Basic and acidic residues" evidence="9">
    <location>
        <begin position="1"/>
        <end position="18"/>
    </location>
</feature>
<dbReference type="InterPro" id="IPR036837">
    <property type="entry name" value="Cation_efflux_CTD_sf"/>
</dbReference>
<feature type="transmembrane region" description="Helical" evidence="10">
    <location>
        <begin position="175"/>
        <end position="201"/>
    </location>
</feature>
<dbReference type="SUPFAM" id="SSF160240">
    <property type="entry name" value="Cation efflux protein cytoplasmic domain-like"/>
    <property type="match status" value="1"/>
</dbReference>
<dbReference type="RefSeq" id="WP_048453148.1">
    <property type="nucleotide sequence ID" value="NZ_JBNNPJ010000073.1"/>
</dbReference>
<dbReference type="GO" id="GO:0005886">
    <property type="term" value="C:plasma membrane"/>
    <property type="evidence" value="ECO:0007669"/>
    <property type="project" value="TreeGrafter"/>
</dbReference>
<evidence type="ECO:0000256" key="4">
    <source>
        <dbReference type="ARBA" id="ARBA00022692"/>
    </source>
</evidence>
<evidence type="ECO:0000313" key="13">
    <source>
        <dbReference type="EMBL" id="KMO35002.1"/>
    </source>
</evidence>
<dbReference type="AlphaFoldDB" id="A0A0J6SN06"/>
<gene>
    <name evidence="13" type="ORF">VQ03_22605</name>
</gene>
<feature type="region of interest" description="Disordered" evidence="9">
    <location>
        <begin position="1"/>
        <end position="30"/>
    </location>
</feature>
<feature type="domain" description="Cation efflux protein transmembrane" evidence="11">
    <location>
        <begin position="43"/>
        <end position="228"/>
    </location>
</feature>
<dbReference type="Proteomes" id="UP000036449">
    <property type="component" value="Unassembled WGS sequence"/>
</dbReference>
<keyword evidence="4 10" id="KW-0812">Transmembrane</keyword>
<reference evidence="13 14" key="1">
    <citation type="submission" date="2015-03" db="EMBL/GenBank/DDBJ databases">
        <title>Genome sequencing of Methylobacterium tarhaniae DSM 25844.</title>
        <authorList>
            <person name="Chaudhry V."/>
            <person name="Patil P.B."/>
        </authorList>
    </citation>
    <scope>NUCLEOTIDE SEQUENCE [LARGE SCALE GENOMIC DNA]</scope>
    <source>
        <strain evidence="13 14">DSM 25844</strain>
    </source>
</reference>
<keyword evidence="5" id="KW-0862">Zinc</keyword>
<feature type="compositionally biased region" description="Basic residues" evidence="9">
    <location>
        <begin position="19"/>
        <end position="29"/>
    </location>
</feature>
<evidence type="ECO:0000259" key="11">
    <source>
        <dbReference type="Pfam" id="PF01545"/>
    </source>
</evidence>
<evidence type="ECO:0000256" key="7">
    <source>
        <dbReference type="ARBA" id="ARBA00023065"/>
    </source>
</evidence>
<keyword evidence="7" id="KW-0406">Ion transport</keyword>
<keyword evidence="5" id="KW-0864">Zinc transport</keyword>
<dbReference type="InterPro" id="IPR050681">
    <property type="entry name" value="CDF/SLC30A"/>
</dbReference>
<proteinExistence type="inferred from homology"/>
<dbReference type="InterPro" id="IPR027469">
    <property type="entry name" value="Cation_efflux_TMD_sf"/>
</dbReference>
<feature type="domain" description="Cation efflux protein cytoplasmic" evidence="12">
    <location>
        <begin position="236"/>
        <end position="309"/>
    </location>
</feature>
<keyword evidence="3" id="KW-0813">Transport</keyword>
<dbReference type="NCBIfam" id="TIGR01297">
    <property type="entry name" value="CDF"/>
    <property type="match status" value="1"/>
</dbReference>
<evidence type="ECO:0000256" key="6">
    <source>
        <dbReference type="ARBA" id="ARBA00022989"/>
    </source>
</evidence>
<feature type="transmembrane region" description="Helical" evidence="10">
    <location>
        <begin position="40"/>
        <end position="61"/>
    </location>
</feature>
<evidence type="ECO:0000256" key="5">
    <source>
        <dbReference type="ARBA" id="ARBA00022906"/>
    </source>
</evidence>
<feature type="transmembrane region" description="Helical" evidence="10">
    <location>
        <begin position="108"/>
        <end position="127"/>
    </location>
</feature>
<feature type="transmembrane region" description="Helical" evidence="10">
    <location>
        <begin position="139"/>
        <end position="163"/>
    </location>
</feature>
<protein>
    <submittedName>
        <fullName evidence="13">Cobalt transporter</fullName>
    </submittedName>
</protein>
<comment type="subcellular location">
    <subcellularLocation>
        <location evidence="1">Membrane</location>
        <topology evidence="1">Multi-pass membrane protein</topology>
    </subcellularLocation>
</comment>
<evidence type="ECO:0000259" key="12">
    <source>
        <dbReference type="Pfam" id="PF16916"/>
    </source>
</evidence>
<dbReference type="InterPro" id="IPR058533">
    <property type="entry name" value="Cation_efflux_TM"/>
</dbReference>
<evidence type="ECO:0000256" key="9">
    <source>
        <dbReference type="SAM" id="MobiDB-lite"/>
    </source>
</evidence>
<accession>A0A0J6SN06</accession>
<dbReference type="PANTHER" id="PTHR11562">
    <property type="entry name" value="CATION EFFLUX PROTEIN/ ZINC TRANSPORTER"/>
    <property type="match status" value="1"/>
</dbReference>
<keyword evidence="6 10" id="KW-1133">Transmembrane helix</keyword>
<evidence type="ECO:0000313" key="14">
    <source>
        <dbReference type="Proteomes" id="UP000036449"/>
    </source>
</evidence>
<dbReference type="Pfam" id="PF01545">
    <property type="entry name" value="Cation_efflux"/>
    <property type="match status" value="1"/>
</dbReference>
<evidence type="ECO:0000256" key="10">
    <source>
        <dbReference type="SAM" id="Phobius"/>
    </source>
</evidence>
<feature type="transmembrane region" description="Helical" evidence="10">
    <location>
        <begin position="207"/>
        <end position="224"/>
    </location>
</feature>
<keyword evidence="8 10" id="KW-0472">Membrane</keyword>
<comment type="similarity">
    <text evidence="2">Belongs to the cation diffusion facilitator (CDF) transporter (TC 2.A.4) family. SLC30A subfamily.</text>
</comment>
<evidence type="ECO:0000256" key="1">
    <source>
        <dbReference type="ARBA" id="ARBA00004141"/>
    </source>
</evidence>
<dbReference type="SUPFAM" id="SSF161111">
    <property type="entry name" value="Cation efflux protein transmembrane domain-like"/>
    <property type="match status" value="1"/>
</dbReference>